<gene>
    <name evidence="6" type="ORF">SAMN02745172_03651</name>
</gene>
<evidence type="ECO:0000256" key="1">
    <source>
        <dbReference type="ARBA" id="ARBA00023015"/>
    </source>
</evidence>
<dbReference type="SUPFAM" id="SSF53697">
    <property type="entry name" value="SIS domain"/>
    <property type="match status" value="1"/>
</dbReference>
<dbReference type="SUPFAM" id="SSF46689">
    <property type="entry name" value="Homeodomain-like"/>
    <property type="match status" value="1"/>
</dbReference>
<keyword evidence="3" id="KW-0804">Transcription</keyword>
<dbReference type="GO" id="GO:0003700">
    <property type="term" value="F:DNA-binding transcription factor activity"/>
    <property type="evidence" value="ECO:0007669"/>
    <property type="project" value="InterPro"/>
</dbReference>
<organism evidence="6 7">
    <name type="scientific">Pseudoxanthobacter soli DSM 19599</name>
    <dbReference type="NCBI Taxonomy" id="1123029"/>
    <lineage>
        <taxon>Bacteria</taxon>
        <taxon>Pseudomonadati</taxon>
        <taxon>Pseudomonadota</taxon>
        <taxon>Alphaproteobacteria</taxon>
        <taxon>Hyphomicrobiales</taxon>
        <taxon>Segnochrobactraceae</taxon>
        <taxon>Pseudoxanthobacter</taxon>
    </lineage>
</organism>
<dbReference type="Pfam" id="PF01380">
    <property type="entry name" value="SIS"/>
    <property type="match status" value="1"/>
</dbReference>
<evidence type="ECO:0000259" key="4">
    <source>
        <dbReference type="PROSITE" id="PS51071"/>
    </source>
</evidence>
<dbReference type="InterPro" id="IPR047640">
    <property type="entry name" value="RpiR-like"/>
</dbReference>
<evidence type="ECO:0000256" key="3">
    <source>
        <dbReference type="ARBA" id="ARBA00023163"/>
    </source>
</evidence>
<dbReference type="Pfam" id="PF01418">
    <property type="entry name" value="HTH_6"/>
    <property type="match status" value="1"/>
</dbReference>
<keyword evidence="1" id="KW-0805">Transcription regulation</keyword>
<proteinExistence type="predicted"/>
<feature type="domain" description="HTH rpiR-type" evidence="4">
    <location>
        <begin position="12"/>
        <end position="88"/>
    </location>
</feature>
<dbReference type="PANTHER" id="PTHR30514:SF1">
    <property type="entry name" value="HTH-TYPE TRANSCRIPTIONAL REGULATOR HEXR-RELATED"/>
    <property type="match status" value="1"/>
</dbReference>
<feature type="domain" description="SIS" evidence="5">
    <location>
        <begin position="129"/>
        <end position="269"/>
    </location>
</feature>
<keyword evidence="7" id="KW-1185">Reference proteome</keyword>
<dbReference type="Gene3D" id="1.10.10.10">
    <property type="entry name" value="Winged helix-like DNA-binding domain superfamily/Winged helix DNA-binding domain"/>
    <property type="match status" value="1"/>
</dbReference>
<dbReference type="InterPro" id="IPR035472">
    <property type="entry name" value="RpiR-like_SIS"/>
</dbReference>
<dbReference type="PROSITE" id="PS51464">
    <property type="entry name" value="SIS"/>
    <property type="match status" value="1"/>
</dbReference>
<dbReference type="CDD" id="cd05013">
    <property type="entry name" value="SIS_RpiR"/>
    <property type="match status" value="1"/>
</dbReference>
<dbReference type="GO" id="GO:1901135">
    <property type="term" value="P:carbohydrate derivative metabolic process"/>
    <property type="evidence" value="ECO:0007669"/>
    <property type="project" value="InterPro"/>
</dbReference>
<dbReference type="PROSITE" id="PS51071">
    <property type="entry name" value="HTH_RPIR"/>
    <property type="match status" value="1"/>
</dbReference>
<dbReference type="Proteomes" id="UP000186406">
    <property type="component" value="Unassembled WGS sequence"/>
</dbReference>
<dbReference type="STRING" id="1123029.SAMN02745172_03651"/>
<evidence type="ECO:0000313" key="6">
    <source>
        <dbReference type="EMBL" id="SHO66989.1"/>
    </source>
</evidence>
<keyword evidence="2" id="KW-0238">DNA-binding</keyword>
<evidence type="ECO:0000313" key="7">
    <source>
        <dbReference type="Proteomes" id="UP000186406"/>
    </source>
</evidence>
<evidence type="ECO:0000259" key="5">
    <source>
        <dbReference type="PROSITE" id="PS51464"/>
    </source>
</evidence>
<name>A0A1M7ZQA4_9HYPH</name>
<dbReference type="EMBL" id="FRXO01000009">
    <property type="protein sequence ID" value="SHO66989.1"/>
    <property type="molecule type" value="Genomic_DNA"/>
</dbReference>
<dbReference type="InterPro" id="IPR009057">
    <property type="entry name" value="Homeodomain-like_sf"/>
</dbReference>
<dbReference type="GO" id="GO:0097367">
    <property type="term" value="F:carbohydrate derivative binding"/>
    <property type="evidence" value="ECO:0007669"/>
    <property type="project" value="InterPro"/>
</dbReference>
<dbReference type="PANTHER" id="PTHR30514">
    <property type="entry name" value="GLUCOKINASE"/>
    <property type="match status" value="1"/>
</dbReference>
<dbReference type="InterPro" id="IPR000281">
    <property type="entry name" value="HTH_RpiR"/>
</dbReference>
<protein>
    <submittedName>
        <fullName evidence="6">Transcriptional regulator, RpiR family</fullName>
    </submittedName>
</protein>
<evidence type="ECO:0000256" key="2">
    <source>
        <dbReference type="ARBA" id="ARBA00023125"/>
    </source>
</evidence>
<sequence>MQSHAMTHTGRPGPLAYLEASIPSLPNALARTALYIVENPEKVVRFSLKDLSRLCRAGEASIVRLCQMSGFNGFSDFKLALAGELAVRDTAGTEAAPKDEHQLLTLAGELARSVTHTAEGLDLALAQRVADRLRPMRRIDIYGSGVSGIIAELFSYRLLRSGLNAYAFRDAALAHEVANGLGPHCAALAISDSGVTLNTVDFLRTARAAGAYCVAVTCHPRSALARHADVVLSMAKLNIPAYGGYINAVPRAVYIAEAIAALAAPAASAPPAAATVAGSDD</sequence>
<dbReference type="InterPro" id="IPR001347">
    <property type="entry name" value="SIS_dom"/>
</dbReference>
<dbReference type="AlphaFoldDB" id="A0A1M7ZQA4"/>
<dbReference type="InterPro" id="IPR046348">
    <property type="entry name" value="SIS_dom_sf"/>
</dbReference>
<dbReference type="Gene3D" id="3.40.50.10490">
    <property type="entry name" value="Glucose-6-phosphate isomerase like protein, domain 1"/>
    <property type="match status" value="1"/>
</dbReference>
<accession>A0A1M7ZQA4</accession>
<dbReference type="GO" id="GO:0003677">
    <property type="term" value="F:DNA binding"/>
    <property type="evidence" value="ECO:0007669"/>
    <property type="project" value="UniProtKB-KW"/>
</dbReference>
<dbReference type="InterPro" id="IPR036388">
    <property type="entry name" value="WH-like_DNA-bd_sf"/>
</dbReference>
<reference evidence="6 7" key="1">
    <citation type="submission" date="2016-12" db="EMBL/GenBank/DDBJ databases">
        <authorList>
            <person name="Song W.-J."/>
            <person name="Kurnit D.M."/>
        </authorList>
    </citation>
    <scope>NUCLEOTIDE SEQUENCE [LARGE SCALE GENOMIC DNA]</scope>
    <source>
        <strain evidence="6 7">DSM 19599</strain>
    </source>
</reference>